<dbReference type="Proteomes" id="UP000291236">
    <property type="component" value="Chromosome"/>
</dbReference>
<proteinExistence type="predicted"/>
<feature type="chain" id="PRO_5021022833" description="Outer membrane protein beta-barrel domain-containing protein" evidence="1">
    <location>
        <begin position="21"/>
        <end position="212"/>
    </location>
</feature>
<reference evidence="2 3" key="1">
    <citation type="submission" date="2018-12" db="EMBL/GenBank/DDBJ databases">
        <title>Rubrispira sanarue gen. nov., sp., nov., a member of the order Silvanigrellales, isolated from a brackish lake in Hamamatsu Japan.</title>
        <authorList>
            <person name="Maejima Y."/>
            <person name="Iino T."/>
            <person name="Muraguchi Y."/>
            <person name="Fukuda K."/>
            <person name="Nojiri H."/>
            <person name="Ohkuma M."/>
            <person name="Moriuchi R."/>
            <person name="Dohra H."/>
            <person name="Kimbara K."/>
            <person name="Shintani M."/>
        </authorList>
    </citation>
    <scope>NUCLEOTIDE SEQUENCE [LARGE SCALE GENOMIC DNA]</scope>
    <source>
        <strain evidence="2 3">RF1110005</strain>
    </source>
</reference>
<sequence>MFLKSLLCLISSTVSFSIYAQNENEGAKKIDLFTSFGVLYTNDIKFTNGSSDFGLELSLSGLYSFPSLKSVTPVIGGGLHSSVFTKKLSQDAISIILPHDSELNVSWASLEANAGVKLNPIAKLNLFTLVNLGYAPLTKTTFGNSNFEIGSTSKNHSYYGATVIGTVPLTEAMSIGGSFTYNRHNMSSKKIIGKTISFINQYTTALVLQFSI</sequence>
<evidence type="ECO:0000313" key="2">
    <source>
        <dbReference type="EMBL" id="BBH52368.1"/>
    </source>
</evidence>
<evidence type="ECO:0008006" key="4">
    <source>
        <dbReference type="Google" id="ProtNLM"/>
    </source>
</evidence>
<keyword evidence="3" id="KW-1185">Reference proteome</keyword>
<organism evidence="2 3">
    <name type="scientific">Fluviispira sanaruensis</name>
    <dbReference type="NCBI Taxonomy" id="2493639"/>
    <lineage>
        <taxon>Bacteria</taxon>
        <taxon>Pseudomonadati</taxon>
        <taxon>Bdellovibrionota</taxon>
        <taxon>Oligoflexia</taxon>
        <taxon>Silvanigrellales</taxon>
        <taxon>Silvanigrellaceae</taxon>
        <taxon>Fluviispira</taxon>
    </lineage>
</organism>
<dbReference type="EMBL" id="AP019368">
    <property type="protein sequence ID" value="BBH52368.1"/>
    <property type="molecule type" value="Genomic_DNA"/>
</dbReference>
<dbReference type="AlphaFoldDB" id="A0A4P2VIU8"/>
<feature type="signal peptide" evidence="1">
    <location>
        <begin position="1"/>
        <end position="20"/>
    </location>
</feature>
<accession>A0A4P2VIU8</accession>
<dbReference type="OrthoDB" id="5308856at2"/>
<name>A0A4P2VIU8_FLUSA</name>
<evidence type="ECO:0000256" key="1">
    <source>
        <dbReference type="SAM" id="SignalP"/>
    </source>
</evidence>
<gene>
    <name evidence="2" type="ORF">JCM31447_08090</name>
</gene>
<evidence type="ECO:0000313" key="3">
    <source>
        <dbReference type="Proteomes" id="UP000291236"/>
    </source>
</evidence>
<protein>
    <recommendedName>
        <fullName evidence="4">Outer membrane protein beta-barrel domain-containing protein</fullName>
    </recommendedName>
</protein>
<keyword evidence="1" id="KW-0732">Signal</keyword>
<dbReference type="KEGG" id="sbf:JCM31447_08090"/>
<dbReference type="RefSeq" id="WP_130606804.1">
    <property type="nucleotide sequence ID" value="NZ_AP019368.1"/>
</dbReference>